<evidence type="ECO:0000313" key="2">
    <source>
        <dbReference type="Proteomes" id="UP000580250"/>
    </source>
</evidence>
<dbReference type="EMBL" id="CAJEWN010000110">
    <property type="protein sequence ID" value="CAD2165426.1"/>
    <property type="molecule type" value="Genomic_DNA"/>
</dbReference>
<accession>A0A6V7UTG3</accession>
<dbReference type="Proteomes" id="UP000580250">
    <property type="component" value="Unassembled WGS sequence"/>
</dbReference>
<comment type="caution">
    <text evidence="1">The sequence shown here is derived from an EMBL/GenBank/DDBJ whole genome shotgun (WGS) entry which is preliminary data.</text>
</comment>
<organism evidence="1 2">
    <name type="scientific">Meloidogyne enterolobii</name>
    <name type="common">Root-knot nematode worm</name>
    <name type="synonym">Meloidogyne mayaguensis</name>
    <dbReference type="NCBI Taxonomy" id="390850"/>
    <lineage>
        <taxon>Eukaryota</taxon>
        <taxon>Metazoa</taxon>
        <taxon>Ecdysozoa</taxon>
        <taxon>Nematoda</taxon>
        <taxon>Chromadorea</taxon>
        <taxon>Rhabditida</taxon>
        <taxon>Tylenchina</taxon>
        <taxon>Tylenchomorpha</taxon>
        <taxon>Tylenchoidea</taxon>
        <taxon>Meloidogynidae</taxon>
        <taxon>Meloidogyninae</taxon>
        <taxon>Meloidogyne</taxon>
    </lineage>
</organism>
<sequence>MYIYKRMTVSTMYKQGKEIIISFCLCDVFFNGQFNCVSVQITI</sequence>
<evidence type="ECO:0000313" key="1">
    <source>
        <dbReference type="EMBL" id="CAD2165426.1"/>
    </source>
</evidence>
<name>A0A6V7UTG3_MELEN</name>
<dbReference type="AlphaFoldDB" id="A0A6V7UTG3"/>
<reference evidence="1 2" key="1">
    <citation type="submission" date="2020-08" db="EMBL/GenBank/DDBJ databases">
        <authorList>
            <person name="Koutsovoulos G."/>
            <person name="Danchin GJ E."/>
        </authorList>
    </citation>
    <scope>NUCLEOTIDE SEQUENCE [LARGE SCALE GENOMIC DNA]</scope>
</reference>
<proteinExistence type="predicted"/>
<gene>
    <name evidence="1" type="ORF">MENT_LOCUS17166</name>
</gene>
<protein>
    <submittedName>
        <fullName evidence="1">Uncharacterized protein</fullName>
    </submittedName>
</protein>